<dbReference type="EMBL" id="DVNH01000016">
    <property type="protein sequence ID" value="HIU51414.1"/>
    <property type="molecule type" value="Genomic_DNA"/>
</dbReference>
<dbReference type="Proteomes" id="UP000824093">
    <property type="component" value="Unassembled WGS sequence"/>
</dbReference>
<organism evidence="3 4">
    <name type="scientific">Candidatus Merdicola faecigallinarum</name>
    <dbReference type="NCBI Taxonomy" id="2840862"/>
    <lineage>
        <taxon>Bacteria</taxon>
        <taxon>Bacillati</taxon>
        <taxon>Bacillota</taxon>
        <taxon>Clostridia</taxon>
        <taxon>Candidatus Merdicola</taxon>
    </lineage>
</organism>
<evidence type="ECO:0000313" key="3">
    <source>
        <dbReference type="EMBL" id="HIU51414.1"/>
    </source>
</evidence>
<evidence type="ECO:0000256" key="2">
    <source>
        <dbReference type="SAM" id="MobiDB-lite"/>
    </source>
</evidence>
<gene>
    <name evidence="3" type="ORF">IAB70_02130</name>
</gene>
<dbReference type="AlphaFoldDB" id="A0A9D1M0L0"/>
<evidence type="ECO:0000256" key="1">
    <source>
        <dbReference type="SAM" id="Coils"/>
    </source>
</evidence>
<keyword evidence="1" id="KW-0175">Coiled coil</keyword>
<reference evidence="3" key="1">
    <citation type="submission" date="2020-10" db="EMBL/GenBank/DDBJ databases">
        <authorList>
            <person name="Gilroy R."/>
        </authorList>
    </citation>
    <scope>NUCLEOTIDE SEQUENCE</scope>
    <source>
        <strain evidence="3">CHK195-15760</strain>
    </source>
</reference>
<name>A0A9D1M0L0_9FIRM</name>
<feature type="coiled-coil region" evidence="1">
    <location>
        <begin position="75"/>
        <end position="118"/>
    </location>
</feature>
<evidence type="ECO:0000313" key="4">
    <source>
        <dbReference type="Proteomes" id="UP000824093"/>
    </source>
</evidence>
<sequence>MEGENQNVNVNTGANNEPAGTNTQQNQNVNQNDDKGAKNLSNFDEFLKDSKNQAEFDRRVQKAIETAKTNWQEIMDNEKTEAEKLAKMNKEQKLEYQAQKAEREKTDALAELNAYKLKEQALKIASEKGLDVSLLNFFNFSTAKADEINTKIDEISIAFNKAVEKAVNERLKEDTPISKTGIEKSNMKEIPRASY</sequence>
<dbReference type="InterPro" id="IPR025580">
    <property type="entry name" value="Gp46"/>
</dbReference>
<comment type="caution">
    <text evidence="3">The sequence shown here is derived from an EMBL/GenBank/DDBJ whole genome shotgun (WGS) entry which is preliminary data.</text>
</comment>
<feature type="region of interest" description="Disordered" evidence="2">
    <location>
        <begin position="1"/>
        <end position="46"/>
    </location>
</feature>
<protein>
    <submittedName>
        <fullName evidence="3">DUF4355 domain-containing protein</fullName>
    </submittedName>
</protein>
<accession>A0A9D1M0L0</accession>
<proteinExistence type="predicted"/>
<reference evidence="3" key="2">
    <citation type="journal article" date="2021" name="PeerJ">
        <title>Extensive microbial diversity within the chicken gut microbiome revealed by metagenomics and culture.</title>
        <authorList>
            <person name="Gilroy R."/>
            <person name="Ravi A."/>
            <person name="Getino M."/>
            <person name="Pursley I."/>
            <person name="Horton D.L."/>
            <person name="Alikhan N.F."/>
            <person name="Baker D."/>
            <person name="Gharbi K."/>
            <person name="Hall N."/>
            <person name="Watson M."/>
            <person name="Adriaenssens E.M."/>
            <person name="Foster-Nyarko E."/>
            <person name="Jarju S."/>
            <person name="Secka A."/>
            <person name="Antonio M."/>
            <person name="Oren A."/>
            <person name="Chaudhuri R.R."/>
            <person name="La Ragione R."/>
            <person name="Hildebrand F."/>
            <person name="Pallen M.J."/>
        </authorList>
    </citation>
    <scope>NUCLEOTIDE SEQUENCE</scope>
    <source>
        <strain evidence="3">CHK195-15760</strain>
    </source>
</reference>
<feature type="compositionally biased region" description="Low complexity" evidence="2">
    <location>
        <begin position="1"/>
        <end position="31"/>
    </location>
</feature>
<dbReference type="Pfam" id="PF14265">
    <property type="entry name" value="DUF4355"/>
    <property type="match status" value="1"/>
</dbReference>